<protein>
    <submittedName>
        <fullName evidence="2">Developmental pluripotency-associated protein 3</fullName>
    </submittedName>
</protein>
<dbReference type="GO" id="GO:0044726">
    <property type="term" value="P:epigenetic programing of female pronucleus"/>
    <property type="evidence" value="ECO:0007669"/>
    <property type="project" value="TreeGrafter"/>
</dbReference>
<reference evidence="2" key="1">
    <citation type="submission" date="2025-08" db="UniProtKB">
        <authorList>
            <consortium name="RefSeq"/>
        </authorList>
    </citation>
    <scope>IDENTIFICATION</scope>
    <source>
        <tissue evidence="2">Blood</tissue>
    </source>
</reference>
<dbReference type="Pfam" id="PF15549">
    <property type="entry name" value="PGC7_Stella"/>
    <property type="match status" value="1"/>
</dbReference>
<dbReference type="KEGG" id="cbai:105062330"/>
<dbReference type="RefSeq" id="XP_010944884.2">
    <property type="nucleotide sequence ID" value="XM_010946582.2"/>
</dbReference>
<name>A0A9W3EDN4_CAMBA</name>
<dbReference type="GO" id="GO:0005634">
    <property type="term" value="C:nucleus"/>
    <property type="evidence" value="ECO:0007669"/>
    <property type="project" value="TreeGrafter"/>
</dbReference>
<proteinExistence type="predicted"/>
<sequence>MDSSEPDPTWTLESAQMSMDENSQEVPAASQSISEVLVKNLSNLTLNPSTILPSHLPDQPRQESGRTLGKGILYRRRGARTLLTARQERMERMIQFIKNRYSGPFPMVSLCPALEGGGHSNQLRC</sequence>
<evidence type="ECO:0000256" key="1">
    <source>
        <dbReference type="SAM" id="MobiDB-lite"/>
    </source>
</evidence>
<evidence type="ECO:0000313" key="2">
    <source>
        <dbReference type="RefSeq" id="XP_010944884.2"/>
    </source>
</evidence>
<dbReference type="AlphaFoldDB" id="A0A9W3EDN4"/>
<dbReference type="InterPro" id="IPR029096">
    <property type="entry name" value="Dppa3"/>
</dbReference>
<dbReference type="PANTHER" id="PTHR31577:SF2">
    <property type="entry name" value="DEVELOPMENTAL PLURIPOTENCY-ASSOCIATED PROTEIN 3"/>
    <property type="match status" value="1"/>
</dbReference>
<dbReference type="PANTHER" id="PTHR31577">
    <property type="entry name" value="DEVELOPMENTAL PLURIPOTENCY-ASSOCIATED PROTEIN 3-RELATED"/>
    <property type="match status" value="1"/>
</dbReference>
<dbReference type="CTD" id="359787"/>
<gene>
    <name evidence="2" type="primary">DPPA3</name>
</gene>
<feature type="region of interest" description="Disordered" evidence="1">
    <location>
        <begin position="51"/>
        <end position="70"/>
    </location>
</feature>
<accession>A0A9W3EDN4</accession>
<organism evidence="2">
    <name type="scientific">Camelus bactrianus</name>
    <name type="common">Bactrian camel</name>
    <dbReference type="NCBI Taxonomy" id="9837"/>
    <lineage>
        <taxon>Eukaryota</taxon>
        <taxon>Metazoa</taxon>
        <taxon>Chordata</taxon>
        <taxon>Craniata</taxon>
        <taxon>Vertebrata</taxon>
        <taxon>Euteleostomi</taxon>
        <taxon>Mammalia</taxon>
        <taxon>Eutheria</taxon>
        <taxon>Laurasiatheria</taxon>
        <taxon>Artiodactyla</taxon>
        <taxon>Tylopoda</taxon>
        <taxon>Camelidae</taxon>
        <taxon>Camelus</taxon>
    </lineage>
</organism>